<gene>
    <name evidence="1" type="ORF">SCALOS_LOCUS1596</name>
</gene>
<keyword evidence="2" id="KW-1185">Reference proteome</keyword>
<protein>
    <submittedName>
        <fullName evidence="1">5657_t:CDS:1</fullName>
    </submittedName>
</protein>
<organism evidence="1 2">
    <name type="scientific">Scutellospora calospora</name>
    <dbReference type="NCBI Taxonomy" id="85575"/>
    <lineage>
        <taxon>Eukaryota</taxon>
        <taxon>Fungi</taxon>
        <taxon>Fungi incertae sedis</taxon>
        <taxon>Mucoromycota</taxon>
        <taxon>Glomeromycotina</taxon>
        <taxon>Glomeromycetes</taxon>
        <taxon>Diversisporales</taxon>
        <taxon>Gigasporaceae</taxon>
        <taxon>Scutellospora</taxon>
    </lineage>
</organism>
<proteinExistence type="predicted"/>
<sequence length="66" mass="7713">NNYHQLQIQLAELSSKSDLNSLDNFEILPSKDEKTEETIINTIFQRHFQQLHISTLNTISIPKLNF</sequence>
<evidence type="ECO:0000313" key="1">
    <source>
        <dbReference type="EMBL" id="CAG8460601.1"/>
    </source>
</evidence>
<name>A0ACA9K9K7_9GLOM</name>
<dbReference type="Proteomes" id="UP000789860">
    <property type="component" value="Unassembled WGS sequence"/>
</dbReference>
<comment type="caution">
    <text evidence="1">The sequence shown here is derived from an EMBL/GenBank/DDBJ whole genome shotgun (WGS) entry which is preliminary data.</text>
</comment>
<dbReference type="EMBL" id="CAJVPM010001147">
    <property type="protein sequence ID" value="CAG8460601.1"/>
    <property type="molecule type" value="Genomic_DNA"/>
</dbReference>
<evidence type="ECO:0000313" key="2">
    <source>
        <dbReference type="Proteomes" id="UP000789860"/>
    </source>
</evidence>
<feature type="non-terminal residue" evidence="1">
    <location>
        <position position="1"/>
    </location>
</feature>
<reference evidence="1" key="1">
    <citation type="submission" date="2021-06" db="EMBL/GenBank/DDBJ databases">
        <authorList>
            <person name="Kallberg Y."/>
            <person name="Tangrot J."/>
            <person name="Rosling A."/>
        </authorList>
    </citation>
    <scope>NUCLEOTIDE SEQUENCE</scope>
    <source>
        <strain evidence="1">AU212A</strain>
    </source>
</reference>
<accession>A0ACA9K9K7</accession>